<name>A0AAW0RDN7_9PEZI</name>
<feature type="chain" id="PRO_5043486075" evidence="1">
    <location>
        <begin position="17"/>
        <end position="97"/>
    </location>
</feature>
<keyword evidence="1" id="KW-0732">Signal</keyword>
<dbReference type="Proteomes" id="UP001392437">
    <property type="component" value="Unassembled WGS sequence"/>
</dbReference>
<comment type="caution">
    <text evidence="2">The sequence shown here is derived from an EMBL/GenBank/DDBJ whole genome shotgun (WGS) entry which is preliminary data.</text>
</comment>
<evidence type="ECO:0000256" key="1">
    <source>
        <dbReference type="SAM" id="SignalP"/>
    </source>
</evidence>
<gene>
    <name evidence="2" type="ORF">PG999_001233</name>
</gene>
<evidence type="ECO:0000313" key="3">
    <source>
        <dbReference type="Proteomes" id="UP001392437"/>
    </source>
</evidence>
<accession>A0AAW0RDN7</accession>
<keyword evidence="3" id="KW-1185">Reference proteome</keyword>
<proteinExistence type="predicted"/>
<dbReference type="AlphaFoldDB" id="A0AAW0RDN7"/>
<evidence type="ECO:0000313" key="2">
    <source>
        <dbReference type="EMBL" id="KAK8133060.1"/>
    </source>
</evidence>
<dbReference type="EMBL" id="JAQQWP010000001">
    <property type="protein sequence ID" value="KAK8133060.1"/>
    <property type="molecule type" value="Genomic_DNA"/>
</dbReference>
<protein>
    <submittedName>
        <fullName evidence="2">Uncharacterized protein</fullName>
    </submittedName>
</protein>
<reference evidence="2 3" key="1">
    <citation type="submission" date="2023-01" db="EMBL/GenBank/DDBJ databases">
        <title>Analysis of 21 Apiospora genomes using comparative genomics revels a genus with tremendous synthesis potential of carbohydrate active enzymes and secondary metabolites.</title>
        <authorList>
            <person name="Sorensen T."/>
        </authorList>
    </citation>
    <scope>NUCLEOTIDE SEQUENCE [LARGE SCALE GENOMIC DNA]</scope>
    <source>
        <strain evidence="2 3">CBS 117206</strain>
    </source>
</reference>
<feature type="signal peptide" evidence="1">
    <location>
        <begin position="1"/>
        <end position="16"/>
    </location>
</feature>
<organism evidence="2 3">
    <name type="scientific">Apiospora kogelbergensis</name>
    <dbReference type="NCBI Taxonomy" id="1337665"/>
    <lineage>
        <taxon>Eukaryota</taxon>
        <taxon>Fungi</taxon>
        <taxon>Dikarya</taxon>
        <taxon>Ascomycota</taxon>
        <taxon>Pezizomycotina</taxon>
        <taxon>Sordariomycetes</taxon>
        <taxon>Xylariomycetidae</taxon>
        <taxon>Amphisphaeriales</taxon>
        <taxon>Apiosporaceae</taxon>
        <taxon>Apiospora</taxon>
    </lineage>
</organism>
<sequence>MKLTTVVLLGCTSAYAASLSSLFERDINVCGWHLNGDDCICMNSQNGALLQVQTNTCCTNMGLQTKNAICTVAHDNRDTFKQCCKWLNQMSVIGHCR</sequence>